<evidence type="ECO:0000256" key="4">
    <source>
        <dbReference type="ARBA" id="ARBA00040133"/>
    </source>
</evidence>
<dbReference type="InterPro" id="IPR019734">
    <property type="entry name" value="TPR_rpt"/>
</dbReference>
<proteinExistence type="inferred from homology"/>
<accession>A0A922I5G4</accession>
<evidence type="ECO:0000313" key="8">
    <source>
        <dbReference type="Proteomes" id="UP000790347"/>
    </source>
</evidence>
<dbReference type="PANTHER" id="PTHR46423:SF1">
    <property type="entry name" value="RNA POLYMERASE II-ASSOCIATED PROTEIN 3"/>
    <property type="match status" value="1"/>
</dbReference>
<feature type="domain" description="RNA-polymerase II-associated protein 3-like C-terminal" evidence="6">
    <location>
        <begin position="192"/>
        <end position="278"/>
    </location>
</feature>
<dbReference type="SUPFAM" id="SSF48452">
    <property type="entry name" value="TPR-like"/>
    <property type="match status" value="1"/>
</dbReference>
<evidence type="ECO:0000256" key="2">
    <source>
        <dbReference type="ARBA" id="ARBA00022803"/>
    </source>
</evidence>
<evidence type="ECO:0000256" key="1">
    <source>
        <dbReference type="ARBA" id="ARBA00022737"/>
    </source>
</evidence>
<comment type="caution">
    <text evidence="7">The sequence shown here is derived from an EMBL/GenBank/DDBJ whole genome shotgun (WGS) entry which is preliminary data.</text>
</comment>
<organism evidence="7 8">
    <name type="scientific">Dermatophagoides farinae</name>
    <name type="common">American house dust mite</name>
    <dbReference type="NCBI Taxonomy" id="6954"/>
    <lineage>
        <taxon>Eukaryota</taxon>
        <taxon>Metazoa</taxon>
        <taxon>Ecdysozoa</taxon>
        <taxon>Arthropoda</taxon>
        <taxon>Chelicerata</taxon>
        <taxon>Arachnida</taxon>
        <taxon>Acari</taxon>
        <taxon>Acariformes</taxon>
        <taxon>Sarcoptiformes</taxon>
        <taxon>Astigmata</taxon>
        <taxon>Psoroptidia</taxon>
        <taxon>Analgoidea</taxon>
        <taxon>Pyroglyphidae</taxon>
        <taxon>Dermatophagoidinae</taxon>
        <taxon>Dermatophagoides</taxon>
    </lineage>
</organism>
<keyword evidence="1" id="KW-0677">Repeat</keyword>
<dbReference type="Gene3D" id="1.25.40.10">
    <property type="entry name" value="Tetratricopeptide repeat domain"/>
    <property type="match status" value="1"/>
</dbReference>
<dbReference type="PROSITE" id="PS50005">
    <property type="entry name" value="TPR"/>
    <property type="match status" value="3"/>
</dbReference>
<dbReference type="Pfam" id="PF13414">
    <property type="entry name" value="TPR_11"/>
    <property type="match status" value="1"/>
</dbReference>
<keyword evidence="2 5" id="KW-0802">TPR repeat</keyword>
<feature type="repeat" description="TPR" evidence="5">
    <location>
        <begin position="78"/>
        <end position="111"/>
    </location>
</feature>
<comment type="similarity">
    <text evidence="3">Belongs to the RPAP3 family.</text>
</comment>
<dbReference type="InterPro" id="IPR025986">
    <property type="entry name" value="RPAP3-like_C"/>
</dbReference>
<evidence type="ECO:0000259" key="6">
    <source>
        <dbReference type="Pfam" id="PF13877"/>
    </source>
</evidence>
<dbReference type="InterPro" id="IPR051966">
    <property type="entry name" value="RPAP3"/>
</dbReference>
<feature type="repeat" description="TPR" evidence="5">
    <location>
        <begin position="10"/>
        <end position="43"/>
    </location>
</feature>
<feature type="repeat" description="TPR" evidence="5">
    <location>
        <begin position="44"/>
        <end position="77"/>
    </location>
</feature>
<sequence>MSTENMDKSADLLKSKGNESFSKGNYQAAIVCYSDAIAKDPSNAVLYSNRAISYIKIEDYLHAEHDCNKAIELDPKFVKAYYRRGIARKNLGRYQSALQDFREAITLSPNNSDINKEIDITSKILDSKQPIRLKPLMIKDENLRSKMPLIDVPIHIYRYSPSSSNDDDDDDGGDDRRQLLENQIRKLILEQKPQNFVEFDRFWRELKTADLKQQYLSTIDIDSYRKIFEYPFEPVLLFDVLQTLSQLSNYSFVFEILDEAITKMPRFDLSFSFLSPKESEILKNLFTNLMKNLGDQKSSIIKLAEKFNVNL</sequence>
<evidence type="ECO:0000313" key="7">
    <source>
        <dbReference type="EMBL" id="KAH9522892.1"/>
    </source>
</evidence>
<dbReference type="AlphaFoldDB" id="A0A922I5G4"/>
<evidence type="ECO:0000256" key="5">
    <source>
        <dbReference type="PROSITE-ProRule" id="PRU00339"/>
    </source>
</evidence>
<gene>
    <name evidence="7" type="primary">RPAP3</name>
    <name evidence="7" type="ORF">DERF_006444</name>
</gene>
<name>A0A922I5G4_DERFA</name>
<protein>
    <recommendedName>
        <fullName evidence="4">RNA polymerase II-associated protein 3</fullName>
    </recommendedName>
</protein>
<dbReference type="Pfam" id="PF13877">
    <property type="entry name" value="RPAP3_C"/>
    <property type="match status" value="1"/>
</dbReference>
<dbReference type="PANTHER" id="PTHR46423">
    <property type="entry name" value="RNA POLYMERASE II-ASSOCIATED PROTEIN 3"/>
    <property type="match status" value="1"/>
</dbReference>
<evidence type="ECO:0000256" key="3">
    <source>
        <dbReference type="ARBA" id="ARBA00038275"/>
    </source>
</evidence>
<keyword evidence="8" id="KW-1185">Reference proteome</keyword>
<reference evidence="7" key="1">
    <citation type="submission" date="2013-05" db="EMBL/GenBank/DDBJ databases">
        <authorList>
            <person name="Yim A.K.Y."/>
            <person name="Chan T.F."/>
            <person name="Ji K.M."/>
            <person name="Liu X.Y."/>
            <person name="Zhou J.W."/>
            <person name="Li R.Q."/>
            <person name="Yang K.Y."/>
            <person name="Li J."/>
            <person name="Li M."/>
            <person name="Law P.T.W."/>
            <person name="Wu Y.L."/>
            <person name="Cai Z.L."/>
            <person name="Qin H."/>
            <person name="Bao Y."/>
            <person name="Leung R.K.K."/>
            <person name="Ng P.K.S."/>
            <person name="Zou J."/>
            <person name="Zhong X.J."/>
            <person name="Ran P.X."/>
            <person name="Zhong N.S."/>
            <person name="Liu Z.G."/>
            <person name="Tsui S.K.W."/>
        </authorList>
    </citation>
    <scope>NUCLEOTIDE SEQUENCE</scope>
    <source>
        <strain evidence="7">Derf</strain>
        <tissue evidence="7">Whole organism</tissue>
    </source>
</reference>
<reference evidence="7" key="2">
    <citation type="journal article" date="2022" name="Res Sq">
        <title>Comparative Genomics Reveals Insights into the Divergent Evolution of Astigmatic Mites and Household Pest Adaptations.</title>
        <authorList>
            <person name="Xiong Q."/>
            <person name="Wan A.T.-Y."/>
            <person name="Liu X.-Y."/>
            <person name="Fung C.S.-H."/>
            <person name="Xiao X."/>
            <person name="Malainual N."/>
            <person name="Hou J."/>
            <person name="Wang L."/>
            <person name="Wang M."/>
            <person name="Yang K."/>
            <person name="Cui Y."/>
            <person name="Leung E."/>
            <person name="Nong W."/>
            <person name="Shin S.-K."/>
            <person name="Au S."/>
            <person name="Jeong K.Y."/>
            <person name="Chew F.T."/>
            <person name="Hui J."/>
            <person name="Leung T.F."/>
            <person name="Tungtrongchitr A."/>
            <person name="Zhong N."/>
            <person name="Liu Z."/>
            <person name="Tsui S."/>
        </authorList>
    </citation>
    <scope>NUCLEOTIDE SEQUENCE</scope>
    <source>
        <strain evidence="7">Derf</strain>
        <tissue evidence="7">Whole organism</tissue>
    </source>
</reference>
<dbReference type="Proteomes" id="UP000790347">
    <property type="component" value="Unassembled WGS sequence"/>
</dbReference>
<dbReference type="SMART" id="SM00028">
    <property type="entry name" value="TPR"/>
    <property type="match status" value="3"/>
</dbReference>
<dbReference type="PROSITE" id="PS50293">
    <property type="entry name" value="TPR_REGION"/>
    <property type="match status" value="1"/>
</dbReference>
<dbReference type="EMBL" id="ASGP02000002">
    <property type="protein sequence ID" value="KAH9522892.1"/>
    <property type="molecule type" value="Genomic_DNA"/>
</dbReference>
<dbReference type="InterPro" id="IPR011990">
    <property type="entry name" value="TPR-like_helical_dom_sf"/>
</dbReference>
<dbReference type="GO" id="GO:0101031">
    <property type="term" value="C:protein folding chaperone complex"/>
    <property type="evidence" value="ECO:0007669"/>
    <property type="project" value="TreeGrafter"/>
</dbReference>
<dbReference type="Pfam" id="PF00515">
    <property type="entry name" value="TPR_1"/>
    <property type="match status" value="1"/>
</dbReference>